<protein>
    <submittedName>
        <fullName evidence="7">Efflux RND transporter periplasmic adaptor subunit</fullName>
    </submittedName>
</protein>
<dbReference type="InterPro" id="IPR050465">
    <property type="entry name" value="UPF0194_transport"/>
</dbReference>
<comment type="caution">
    <text evidence="7">The sequence shown here is derived from an EMBL/GenBank/DDBJ whole genome shotgun (WGS) entry which is preliminary data.</text>
</comment>
<evidence type="ECO:0000256" key="4">
    <source>
        <dbReference type="SAM" id="Coils"/>
    </source>
</evidence>
<dbReference type="Gene3D" id="1.10.287.470">
    <property type="entry name" value="Helix hairpin bin"/>
    <property type="match status" value="1"/>
</dbReference>
<dbReference type="PANTHER" id="PTHR32347">
    <property type="entry name" value="EFFLUX SYSTEM COMPONENT YKNX-RELATED"/>
    <property type="match status" value="1"/>
</dbReference>
<evidence type="ECO:0000256" key="2">
    <source>
        <dbReference type="ARBA" id="ARBA00009477"/>
    </source>
</evidence>
<evidence type="ECO:0000256" key="1">
    <source>
        <dbReference type="ARBA" id="ARBA00004196"/>
    </source>
</evidence>
<gene>
    <name evidence="7" type="ORF">NVS47_04705</name>
</gene>
<comment type="similarity">
    <text evidence="2">Belongs to the membrane fusion protein (MFP) (TC 8.A.1) family.</text>
</comment>
<dbReference type="Gene3D" id="2.40.50.100">
    <property type="match status" value="1"/>
</dbReference>
<evidence type="ECO:0000313" key="7">
    <source>
        <dbReference type="EMBL" id="MCR6544822.1"/>
    </source>
</evidence>
<dbReference type="Gene3D" id="2.40.420.20">
    <property type="match status" value="1"/>
</dbReference>
<feature type="coiled-coil region" evidence="4">
    <location>
        <begin position="170"/>
        <end position="216"/>
    </location>
</feature>
<dbReference type="PANTHER" id="PTHR32347:SF14">
    <property type="entry name" value="EFFLUX SYSTEM COMPONENT YKNX-RELATED"/>
    <property type="match status" value="1"/>
</dbReference>
<reference evidence="7 8" key="1">
    <citation type="submission" date="2022-08" db="EMBL/GenBank/DDBJ databases">
        <title>Proteogenomics of the novel Dehalobacterium formicoaceticum strain EZ94 highlights a key role of methyltransferases during anaerobic dichloromethane degradation.</title>
        <authorList>
            <person name="Wasmund K."/>
        </authorList>
    </citation>
    <scope>NUCLEOTIDE SEQUENCE [LARGE SCALE GENOMIC DNA]</scope>
    <source>
        <strain evidence="7 8">EZ94</strain>
    </source>
</reference>
<dbReference type="InterPro" id="IPR058647">
    <property type="entry name" value="BSH_CzcB-like"/>
</dbReference>
<evidence type="ECO:0000259" key="6">
    <source>
        <dbReference type="Pfam" id="PF25989"/>
    </source>
</evidence>
<keyword evidence="8" id="KW-1185">Reference proteome</keyword>
<keyword evidence="3 4" id="KW-0175">Coiled coil</keyword>
<sequence>MSVMKKKFVGAGLAVLGLLLAGYLFFFQDQGISVETSRVTRGDIYQYVEETGVVQARELAAVYALAGGALTEVFKEVGDPVNTGDLLAKMDNREVLLQIQALEAQQQSAQARYQETTKSADQNMINKLAALLRSAEASYQETQRQAENNKILYDSGALSLDSYRNSLTLLAQAKANAEAAKSDLAQAQKSTSVNVQKEMQGQINQIQAEIDLLKKQSTDLVIKAPADGLVLTREIKAGSFVQPGTLLFEIGSAEDTFLESDILLDKIGHVTEGAEVLITNEDMGINDLKGKVRKIYPTAFSKVSELGIEQKRVKVEVDFSAAEKTLKPGYEVDLKIITAGRKQALLIDEKEVFDRQGKDYVFVVENQQAVLKEIETGIKSGDLVEVLHGLTEGEEVILSPDETIESGKKVQSQSGS</sequence>
<comment type="subcellular location">
    <subcellularLocation>
        <location evidence="1">Cell envelope</location>
    </subcellularLocation>
</comment>
<name>A0ABT1Y1S8_9FIRM</name>
<dbReference type="RefSeq" id="WP_089612380.1">
    <property type="nucleotide sequence ID" value="NZ_CP022121.1"/>
</dbReference>
<proteinExistence type="inferred from homology"/>
<evidence type="ECO:0000259" key="5">
    <source>
        <dbReference type="Pfam" id="PF25973"/>
    </source>
</evidence>
<feature type="domain" description="CzcB-like barrel-sandwich hybrid" evidence="5">
    <location>
        <begin position="59"/>
        <end position="250"/>
    </location>
</feature>
<organism evidence="7 8">
    <name type="scientific">Dehalobacterium formicoaceticum</name>
    <dbReference type="NCBI Taxonomy" id="51515"/>
    <lineage>
        <taxon>Bacteria</taxon>
        <taxon>Bacillati</taxon>
        <taxon>Bacillota</taxon>
        <taxon>Clostridia</taxon>
        <taxon>Eubacteriales</taxon>
        <taxon>Peptococcaceae</taxon>
        <taxon>Dehalobacterium</taxon>
    </lineage>
</organism>
<dbReference type="Pfam" id="PF25989">
    <property type="entry name" value="YknX_C"/>
    <property type="match status" value="1"/>
</dbReference>
<feature type="domain" description="YknX-like C-terminal permuted SH3-like" evidence="6">
    <location>
        <begin position="352"/>
        <end position="411"/>
    </location>
</feature>
<accession>A0ABT1Y1S8</accession>
<evidence type="ECO:0000313" key="8">
    <source>
        <dbReference type="Proteomes" id="UP001524944"/>
    </source>
</evidence>
<dbReference type="InterPro" id="IPR058637">
    <property type="entry name" value="YknX-like_C"/>
</dbReference>
<dbReference type="EMBL" id="JANPWE010000002">
    <property type="protein sequence ID" value="MCR6544822.1"/>
    <property type="molecule type" value="Genomic_DNA"/>
</dbReference>
<dbReference type="Gene3D" id="2.40.30.170">
    <property type="match status" value="1"/>
</dbReference>
<feature type="coiled-coil region" evidence="4">
    <location>
        <begin position="92"/>
        <end position="145"/>
    </location>
</feature>
<evidence type="ECO:0000256" key="3">
    <source>
        <dbReference type="ARBA" id="ARBA00023054"/>
    </source>
</evidence>
<dbReference type="Proteomes" id="UP001524944">
    <property type="component" value="Unassembled WGS sequence"/>
</dbReference>
<dbReference type="Pfam" id="PF25973">
    <property type="entry name" value="BSH_CzcB"/>
    <property type="match status" value="1"/>
</dbReference>
<dbReference type="SUPFAM" id="SSF111369">
    <property type="entry name" value="HlyD-like secretion proteins"/>
    <property type="match status" value="2"/>
</dbReference>
<dbReference type="InterPro" id="IPR006143">
    <property type="entry name" value="RND_pump_MFP"/>
</dbReference>
<dbReference type="NCBIfam" id="TIGR01730">
    <property type="entry name" value="RND_mfp"/>
    <property type="match status" value="1"/>
</dbReference>